<proteinExistence type="inferred from homology"/>
<protein>
    <recommendedName>
        <fullName evidence="5">tRNA pseudouridine synthase B</fullName>
        <ecNumber evidence="5">5.4.99.25</ecNumber>
    </recommendedName>
    <alternativeName>
        <fullName evidence="5">tRNA pseudouridine(55) synthase</fullName>
        <shortName evidence="5">Psi55 synthase</shortName>
    </alternativeName>
    <alternativeName>
        <fullName evidence="5">tRNA pseudouridylate synthase</fullName>
    </alternativeName>
    <alternativeName>
        <fullName evidence="5">tRNA-uridine isomerase</fullName>
    </alternativeName>
</protein>
<evidence type="ECO:0000256" key="3">
    <source>
        <dbReference type="ARBA" id="ARBA00022694"/>
    </source>
</evidence>
<dbReference type="Pfam" id="PF16198">
    <property type="entry name" value="TruB_C_2"/>
    <property type="match status" value="1"/>
</dbReference>
<dbReference type="NCBIfam" id="TIGR00431">
    <property type="entry name" value="TruB"/>
    <property type="match status" value="1"/>
</dbReference>
<evidence type="ECO:0000313" key="10">
    <source>
        <dbReference type="EMBL" id="KCZ64459.1"/>
    </source>
</evidence>
<keyword evidence="11" id="KW-1185">Reference proteome</keyword>
<accession>A0A059E984</accession>
<reference evidence="12 13" key="2">
    <citation type="journal article" date="2018" name="Nat. Biotechnol.">
        <title>A standardized bacterial taxonomy based on genome phylogeny substantially revises the tree of life.</title>
        <authorList>
            <person name="Parks D.H."/>
            <person name="Chuvochina M."/>
            <person name="Waite D.W."/>
            <person name="Rinke C."/>
            <person name="Skarshewski A."/>
            <person name="Chaumeil P.A."/>
            <person name="Hugenholtz P."/>
        </authorList>
    </citation>
    <scope>NUCLEOTIDE SEQUENCE [LARGE SCALE GENOMIC DNA]</scope>
    <source>
        <strain evidence="9">UBA10378</strain>
        <strain evidence="8">UBA8557</strain>
    </source>
</reference>
<evidence type="ECO:0000256" key="1">
    <source>
        <dbReference type="ARBA" id="ARBA00000385"/>
    </source>
</evidence>
<feature type="active site" description="Nucleophile" evidence="5">
    <location>
        <position position="49"/>
    </location>
</feature>
<keyword evidence="4 5" id="KW-0413">Isomerase</keyword>
<gene>
    <name evidence="5" type="primary">truB</name>
    <name evidence="8" type="ORF">DCG65_09315</name>
    <name evidence="9" type="ORF">DD728_13585</name>
    <name evidence="10" type="ORF">HY36_12750</name>
</gene>
<dbReference type="AlphaFoldDB" id="A0A059E984"/>
<dbReference type="GO" id="GO:0031119">
    <property type="term" value="P:tRNA pseudouridine synthesis"/>
    <property type="evidence" value="ECO:0007669"/>
    <property type="project" value="UniProtKB-UniRule"/>
</dbReference>
<dbReference type="Pfam" id="PF01509">
    <property type="entry name" value="TruB_N"/>
    <property type="match status" value="1"/>
</dbReference>
<feature type="domain" description="Pseudouridine synthase II N-terminal" evidence="6">
    <location>
        <begin position="34"/>
        <end position="182"/>
    </location>
</feature>
<dbReference type="Gene3D" id="3.30.2350.10">
    <property type="entry name" value="Pseudouridine synthase"/>
    <property type="match status" value="1"/>
</dbReference>
<dbReference type="GO" id="GO:1990481">
    <property type="term" value="P:mRNA pseudouridine synthesis"/>
    <property type="evidence" value="ECO:0007669"/>
    <property type="project" value="TreeGrafter"/>
</dbReference>
<dbReference type="Proteomes" id="UP000259173">
    <property type="component" value="Unassembled WGS sequence"/>
</dbReference>
<dbReference type="GO" id="GO:0003723">
    <property type="term" value="F:RNA binding"/>
    <property type="evidence" value="ECO:0007669"/>
    <property type="project" value="InterPro"/>
</dbReference>
<dbReference type="CDD" id="cd02573">
    <property type="entry name" value="PseudoU_synth_EcTruB"/>
    <property type="match status" value="1"/>
</dbReference>
<organism evidence="10 11">
    <name type="scientific">Hyphomonas atlantica</name>
    <dbReference type="NCBI Taxonomy" id="1280948"/>
    <lineage>
        <taxon>Bacteria</taxon>
        <taxon>Pseudomonadati</taxon>
        <taxon>Pseudomonadota</taxon>
        <taxon>Alphaproteobacteria</taxon>
        <taxon>Hyphomonadales</taxon>
        <taxon>Hyphomonadaceae</taxon>
        <taxon>Hyphomonas</taxon>
    </lineage>
</organism>
<dbReference type="PANTHER" id="PTHR13767:SF2">
    <property type="entry name" value="PSEUDOURIDYLATE SYNTHASE TRUB1"/>
    <property type="match status" value="1"/>
</dbReference>
<dbReference type="InterPro" id="IPR020103">
    <property type="entry name" value="PsdUridine_synth_cat_dom_sf"/>
</dbReference>
<evidence type="ECO:0000313" key="13">
    <source>
        <dbReference type="Proteomes" id="UP000263957"/>
    </source>
</evidence>
<evidence type="ECO:0000256" key="4">
    <source>
        <dbReference type="ARBA" id="ARBA00023235"/>
    </source>
</evidence>
<dbReference type="Proteomes" id="UP000024547">
    <property type="component" value="Unassembled WGS sequence"/>
</dbReference>
<dbReference type="InterPro" id="IPR032819">
    <property type="entry name" value="TruB_C"/>
</dbReference>
<feature type="domain" description="tRNA pseudouridylate synthase B C-terminal" evidence="7">
    <location>
        <begin position="183"/>
        <end position="241"/>
    </location>
</feature>
<comment type="catalytic activity">
    <reaction evidence="1 5">
        <text>uridine(55) in tRNA = pseudouridine(55) in tRNA</text>
        <dbReference type="Rhea" id="RHEA:42532"/>
        <dbReference type="Rhea" id="RHEA-COMP:10101"/>
        <dbReference type="Rhea" id="RHEA-COMP:10102"/>
        <dbReference type="ChEBI" id="CHEBI:65314"/>
        <dbReference type="ChEBI" id="CHEBI:65315"/>
        <dbReference type="EC" id="5.4.99.25"/>
    </reaction>
</comment>
<evidence type="ECO:0000259" key="7">
    <source>
        <dbReference type="Pfam" id="PF16198"/>
    </source>
</evidence>
<keyword evidence="3 5" id="KW-0819">tRNA processing</keyword>
<dbReference type="eggNOG" id="COG0130">
    <property type="taxonomic scope" value="Bacteria"/>
</dbReference>
<comment type="caution">
    <text evidence="10">The sequence shown here is derived from an EMBL/GenBank/DDBJ whole genome shotgun (WGS) entry which is preliminary data.</text>
</comment>
<dbReference type="EC" id="5.4.99.25" evidence="5"/>
<dbReference type="InterPro" id="IPR002501">
    <property type="entry name" value="PsdUridine_synth_N"/>
</dbReference>
<evidence type="ECO:0000313" key="8">
    <source>
        <dbReference type="EMBL" id="HAE94748.1"/>
    </source>
</evidence>
<dbReference type="STRING" id="1280948.HY36_12750"/>
<dbReference type="EMBL" id="DOGS01000270">
    <property type="protein sequence ID" value="HBQ49885.1"/>
    <property type="molecule type" value="Genomic_DNA"/>
</dbReference>
<dbReference type="HAMAP" id="MF_01080">
    <property type="entry name" value="TruB_bact"/>
    <property type="match status" value="1"/>
</dbReference>
<evidence type="ECO:0000259" key="6">
    <source>
        <dbReference type="Pfam" id="PF01509"/>
    </source>
</evidence>
<dbReference type="PANTHER" id="PTHR13767">
    <property type="entry name" value="TRNA-PSEUDOURIDINE SYNTHASE"/>
    <property type="match status" value="1"/>
</dbReference>
<dbReference type="OrthoDB" id="9802309at2"/>
<reference evidence="10 11" key="1">
    <citation type="journal article" date="2014" name="Antonie Van Leeuwenhoek">
        <title>Hyphomonas beringensis sp. nov. and Hyphomonas chukchiensis sp. nov., isolated from surface seawater of the Bering Sea and Chukchi Sea.</title>
        <authorList>
            <person name="Li C."/>
            <person name="Lai Q."/>
            <person name="Li G."/>
            <person name="Dong C."/>
            <person name="Wang J."/>
            <person name="Liao Y."/>
            <person name="Shao Z."/>
        </authorList>
    </citation>
    <scope>NUCLEOTIDE SEQUENCE [LARGE SCALE GENOMIC DNA]</scope>
    <source>
        <strain evidence="10 11">22II1-22F38</strain>
    </source>
</reference>
<dbReference type="RefSeq" id="WP_035548772.1">
    <property type="nucleotide sequence ID" value="NZ_AWFH01000003.1"/>
</dbReference>
<dbReference type="PATRIC" id="fig|1280948.3.peg.787"/>
<evidence type="ECO:0000313" key="11">
    <source>
        <dbReference type="Proteomes" id="UP000024547"/>
    </source>
</evidence>
<sequence>MARQRKRKGDPVTGWLNLFKPVDITSTQAVAILKKKYNAQKVGHGGTLDPLADGILPIAFGEATKTVQWAMDARKEYVFTIRWGVSTESQDAEGDVTGTSDARPTREQVEELLKGYIGTIEQVPPRFSAIKVDGQRAYDLAREGEEFELTSREVDVFTADVIGMPDADHTVIHVTSGKGFYVRAMARDLAFDLECEGHISQLRRTRVGQFGAATAIPLSRIEETEDPETLMGFLQPIHAVLEGVPSVDITREEAGHIRHGRSIVLLPHLIEAWQGQKSEDPEDRSAIAVCEGKAVALGEIRAGQFEPGRVFMS</sequence>
<dbReference type="EMBL" id="DMBR01000284">
    <property type="protein sequence ID" value="HAE94748.1"/>
    <property type="molecule type" value="Genomic_DNA"/>
</dbReference>
<dbReference type="Proteomes" id="UP000263957">
    <property type="component" value="Unassembled WGS sequence"/>
</dbReference>
<dbReference type="EMBL" id="AWFH01000003">
    <property type="protein sequence ID" value="KCZ64459.1"/>
    <property type="molecule type" value="Genomic_DNA"/>
</dbReference>
<evidence type="ECO:0000256" key="5">
    <source>
        <dbReference type="HAMAP-Rule" id="MF_01080"/>
    </source>
</evidence>
<evidence type="ECO:0000256" key="2">
    <source>
        <dbReference type="ARBA" id="ARBA00005642"/>
    </source>
</evidence>
<name>A0A059E984_9PROT</name>
<comment type="function">
    <text evidence="5">Responsible for synthesis of pseudouridine from uracil-55 in the psi GC loop of transfer RNAs.</text>
</comment>
<comment type="similarity">
    <text evidence="2 5">Belongs to the pseudouridine synthase TruB family. Type 1 subfamily.</text>
</comment>
<dbReference type="SUPFAM" id="SSF55120">
    <property type="entry name" value="Pseudouridine synthase"/>
    <property type="match status" value="1"/>
</dbReference>
<evidence type="ECO:0000313" key="12">
    <source>
        <dbReference type="Proteomes" id="UP000259173"/>
    </source>
</evidence>
<dbReference type="InterPro" id="IPR014780">
    <property type="entry name" value="tRNA_psdUridine_synth_TruB"/>
</dbReference>
<evidence type="ECO:0000313" key="9">
    <source>
        <dbReference type="EMBL" id="HBQ49885.1"/>
    </source>
</evidence>
<dbReference type="GO" id="GO:0160148">
    <property type="term" value="F:tRNA pseudouridine(55) synthase activity"/>
    <property type="evidence" value="ECO:0007669"/>
    <property type="project" value="UniProtKB-EC"/>
</dbReference>